<evidence type="ECO:0000256" key="3">
    <source>
        <dbReference type="ARBA" id="ARBA00022801"/>
    </source>
</evidence>
<dbReference type="RefSeq" id="WP_120724424.1">
    <property type="nucleotide sequence ID" value="NZ_CP032698.1"/>
</dbReference>
<feature type="domain" description="Carboxylesterase type B" evidence="5">
    <location>
        <begin position="2"/>
        <end position="448"/>
    </location>
</feature>
<dbReference type="PROSITE" id="PS00122">
    <property type="entry name" value="CARBOXYLESTERASE_B_1"/>
    <property type="match status" value="1"/>
</dbReference>
<evidence type="ECO:0000313" key="6">
    <source>
        <dbReference type="EMBL" id="AYG83564.1"/>
    </source>
</evidence>
<dbReference type="SUPFAM" id="SSF53474">
    <property type="entry name" value="alpha/beta-Hydrolases"/>
    <property type="match status" value="1"/>
</dbReference>
<dbReference type="Gene3D" id="3.40.50.1820">
    <property type="entry name" value="alpha/beta hydrolase"/>
    <property type="match status" value="1"/>
</dbReference>
<dbReference type="AlphaFoldDB" id="A0A387HJA2"/>
<dbReference type="Pfam" id="PF00135">
    <property type="entry name" value="COesterase"/>
    <property type="match status" value="1"/>
</dbReference>
<comment type="similarity">
    <text evidence="2">Belongs to the 'GDXG' lipolytic enzyme family.</text>
</comment>
<organism evidence="6 7">
    <name type="scientific">Streptomyces hundungensis</name>
    <dbReference type="NCBI Taxonomy" id="1077946"/>
    <lineage>
        <taxon>Bacteria</taxon>
        <taxon>Bacillati</taxon>
        <taxon>Actinomycetota</taxon>
        <taxon>Actinomycetes</taxon>
        <taxon>Kitasatosporales</taxon>
        <taxon>Streptomycetaceae</taxon>
        <taxon>Streptomyces</taxon>
    </lineage>
</organism>
<comment type="similarity">
    <text evidence="1 4">Belongs to the type-B carboxylesterase/lipase family.</text>
</comment>
<dbReference type="Proteomes" id="UP000271554">
    <property type="component" value="Chromosome"/>
</dbReference>
<gene>
    <name evidence="6" type="ORF">DWB77_05762</name>
</gene>
<dbReference type="OrthoDB" id="3199405at2"/>
<sequence length="484" mass="52157">MEPIRTTRQGAVRGRLVTDDVAAFLGIPFAAPPFGEARFRAPGPATPWDGVRNALSYGPGVPRAPYVPPFDVLLPDDGPQGEDCLNLNVWTPHPASGGGLPVMVWIHGGAFANGSGSASGYDGTAFARDGVVYVSINYRLGADGFLRLPDRPDNRGLLDQIAALEWVRDNIDAFGGDPGQVTVFGESAGAMSIGALLSMPRARGLFRRAILQSGAAHHFLRPASADLITARLAEKLGIEATAEEFAAVPLEALLPAQAELRGEIGARPDPALWGEAALNMMPFEPVLDELPLPSAECDVDFMTGSNLEEYRLFLVPTRRLDVLSQDRLRAATTAYGLDPDKTLPVYAGNRPDASPGELFDAVTTDWFYRIPALRVAEAVPGTHVYEFARRSPAVGGRLGACHASELAYVFDRLDDPTYAPIIGDQPWQPLADAMHSAWVAFAKTGDPGWAPYDRETRTTRVFDTVSGVESDPRAEERALWEGVR</sequence>
<protein>
    <recommendedName>
        <fullName evidence="4">Carboxylic ester hydrolase</fullName>
        <ecNumber evidence="4">3.1.1.-</ecNumber>
    </recommendedName>
</protein>
<reference evidence="6 7" key="1">
    <citation type="submission" date="2018-10" db="EMBL/GenBank/DDBJ databases">
        <title>Relationship between Morphology and Antimicrobial Activity in Streptomyces.</title>
        <authorList>
            <person name="Kang H.J."/>
            <person name="Kim S.B."/>
        </authorList>
    </citation>
    <scope>NUCLEOTIDE SEQUENCE [LARGE SCALE GENOMIC DNA]</scope>
    <source>
        <strain evidence="6 7">BH38</strain>
    </source>
</reference>
<dbReference type="InterPro" id="IPR029058">
    <property type="entry name" value="AB_hydrolase_fold"/>
</dbReference>
<proteinExistence type="inferred from homology"/>
<name>A0A387HJA2_9ACTN</name>
<dbReference type="EMBL" id="CP032698">
    <property type="protein sequence ID" value="AYG83564.1"/>
    <property type="molecule type" value="Genomic_DNA"/>
</dbReference>
<evidence type="ECO:0000256" key="2">
    <source>
        <dbReference type="ARBA" id="ARBA00010515"/>
    </source>
</evidence>
<evidence type="ECO:0000313" key="7">
    <source>
        <dbReference type="Proteomes" id="UP000271554"/>
    </source>
</evidence>
<evidence type="ECO:0000259" key="5">
    <source>
        <dbReference type="Pfam" id="PF00135"/>
    </source>
</evidence>
<dbReference type="GO" id="GO:0016787">
    <property type="term" value="F:hydrolase activity"/>
    <property type="evidence" value="ECO:0007669"/>
    <property type="project" value="UniProtKB-KW"/>
</dbReference>
<dbReference type="PANTHER" id="PTHR11559">
    <property type="entry name" value="CARBOXYLESTERASE"/>
    <property type="match status" value="1"/>
</dbReference>
<accession>A0A387HJA2</accession>
<dbReference type="InterPro" id="IPR019826">
    <property type="entry name" value="Carboxylesterase_B_AS"/>
</dbReference>
<dbReference type="EC" id="3.1.1.-" evidence="4"/>
<keyword evidence="7" id="KW-1185">Reference proteome</keyword>
<evidence type="ECO:0000256" key="4">
    <source>
        <dbReference type="RuleBase" id="RU361235"/>
    </source>
</evidence>
<dbReference type="KEGG" id="shun:DWB77_05762"/>
<keyword evidence="3 4" id="KW-0378">Hydrolase</keyword>
<dbReference type="InterPro" id="IPR002168">
    <property type="entry name" value="Lipase_GDXG_HIS_AS"/>
</dbReference>
<dbReference type="InterPro" id="IPR050309">
    <property type="entry name" value="Type-B_Carboxylest/Lipase"/>
</dbReference>
<dbReference type="InterPro" id="IPR002018">
    <property type="entry name" value="CarbesteraseB"/>
</dbReference>
<dbReference type="PROSITE" id="PS01173">
    <property type="entry name" value="LIPASE_GDXG_HIS"/>
    <property type="match status" value="1"/>
</dbReference>
<evidence type="ECO:0000256" key="1">
    <source>
        <dbReference type="ARBA" id="ARBA00005964"/>
    </source>
</evidence>